<sequence>MMRDQVSRHMGTVVERLRVQLALTLLCGVLLPSLLLIPYWGEESRAGRGVTYSIVGATAAIIVATLVARRVSSFPGTRAFTYIVPSYASAYSLILAGLFLARLDYNRLFLSVSFALSLMIALAIALHVTRNGRQRFYVVPFGRTERLREAASVEWIVLTEPTVPQDPKAVIVADLQHDHDDAWARMLAVAAVRGHEVYHTKVLMESLTGRVAMDHLSENSFGSLVPNLAYVHAKRMLDVIGVIALAPLLLPALLAIALMVKLSSPGPVFFVQERMGYRGIPFRMVKFRTMYVRDDAATEAARIEAMTRSRDPRITRIGHVLRRSRMDELPQIWNVLRGEMSWIGPRPEAIPLSRWYEGEIPFYLYRHIVRPGISGWAQVNQGHVTDIAAVTAKLNYDFYYIKNFSAWLDVLIALKTVRTISNGFGAR</sequence>
<organism evidence="5 6">
    <name type="scientific">Sphingomonas jatrophae</name>
    <dbReference type="NCBI Taxonomy" id="1166337"/>
    <lineage>
        <taxon>Bacteria</taxon>
        <taxon>Pseudomonadati</taxon>
        <taxon>Pseudomonadota</taxon>
        <taxon>Alphaproteobacteria</taxon>
        <taxon>Sphingomonadales</taxon>
        <taxon>Sphingomonadaceae</taxon>
        <taxon>Sphingomonas</taxon>
    </lineage>
</organism>
<dbReference type="GO" id="GO:0000271">
    <property type="term" value="P:polysaccharide biosynthetic process"/>
    <property type="evidence" value="ECO:0007669"/>
    <property type="project" value="UniProtKB-KW"/>
</dbReference>
<dbReference type="PANTHER" id="PTHR30576:SF0">
    <property type="entry name" value="UNDECAPRENYL-PHOSPHATE N-ACETYLGALACTOSAMINYL 1-PHOSPHATE TRANSFERASE-RELATED"/>
    <property type="match status" value="1"/>
</dbReference>
<keyword evidence="3" id="KW-0472">Membrane</keyword>
<dbReference type="GO" id="GO:0016780">
    <property type="term" value="F:phosphotransferase activity, for other substituted phosphate groups"/>
    <property type="evidence" value="ECO:0007669"/>
    <property type="project" value="TreeGrafter"/>
</dbReference>
<dbReference type="Pfam" id="PF02397">
    <property type="entry name" value="Bac_transf"/>
    <property type="match status" value="1"/>
</dbReference>
<evidence type="ECO:0000256" key="1">
    <source>
        <dbReference type="ARBA" id="ARBA00006464"/>
    </source>
</evidence>
<dbReference type="InterPro" id="IPR003362">
    <property type="entry name" value="Bact_transf"/>
</dbReference>
<gene>
    <name evidence="5" type="ORF">SAMN05192580_2338</name>
</gene>
<evidence type="ECO:0000259" key="4">
    <source>
        <dbReference type="Pfam" id="PF02397"/>
    </source>
</evidence>
<dbReference type="EMBL" id="FOZG01000002">
    <property type="protein sequence ID" value="SFR98839.1"/>
    <property type="molecule type" value="Genomic_DNA"/>
</dbReference>
<keyword evidence="3" id="KW-1133">Transmembrane helix</keyword>
<dbReference type="STRING" id="1166337.SAMN05192580_2338"/>
<comment type="similarity">
    <text evidence="1">Belongs to the bacterial sugar transferase family.</text>
</comment>
<keyword evidence="5" id="KW-0808">Transferase</keyword>
<keyword evidence="6" id="KW-1185">Reference proteome</keyword>
<feature type="transmembrane region" description="Helical" evidence="3">
    <location>
        <begin position="107"/>
        <end position="128"/>
    </location>
</feature>
<dbReference type="Proteomes" id="UP000198824">
    <property type="component" value="Unassembled WGS sequence"/>
</dbReference>
<feature type="transmembrane region" description="Helical" evidence="3">
    <location>
        <begin position="79"/>
        <end position="101"/>
    </location>
</feature>
<evidence type="ECO:0000313" key="5">
    <source>
        <dbReference type="EMBL" id="SFR98839.1"/>
    </source>
</evidence>
<dbReference type="PANTHER" id="PTHR30576">
    <property type="entry name" value="COLANIC BIOSYNTHESIS UDP-GLUCOSE LIPID CARRIER TRANSFERASE"/>
    <property type="match status" value="1"/>
</dbReference>
<evidence type="ECO:0000313" key="6">
    <source>
        <dbReference type="Proteomes" id="UP000198824"/>
    </source>
</evidence>
<feature type="domain" description="Bacterial sugar transferase" evidence="4">
    <location>
        <begin position="234"/>
        <end position="420"/>
    </location>
</feature>
<protein>
    <submittedName>
        <fullName evidence="5">Sugar transferase involved in LPS biosynthesis (Colanic, teichoic acid)</fullName>
    </submittedName>
</protein>
<accession>A0A1I6L5U8</accession>
<evidence type="ECO:0000256" key="3">
    <source>
        <dbReference type="SAM" id="Phobius"/>
    </source>
</evidence>
<feature type="transmembrane region" description="Helical" evidence="3">
    <location>
        <begin position="21"/>
        <end position="40"/>
    </location>
</feature>
<evidence type="ECO:0000256" key="2">
    <source>
        <dbReference type="ARBA" id="ARBA00023169"/>
    </source>
</evidence>
<feature type="transmembrane region" description="Helical" evidence="3">
    <location>
        <begin position="46"/>
        <end position="67"/>
    </location>
</feature>
<name>A0A1I6L5U8_9SPHN</name>
<proteinExistence type="inferred from homology"/>
<keyword evidence="3" id="KW-0812">Transmembrane</keyword>
<keyword evidence="2" id="KW-0270">Exopolysaccharide synthesis</keyword>
<reference evidence="5 6" key="1">
    <citation type="submission" date="2016-10" db="EMBL/GenBank/DDBJ databases">
        <authorList>
            <person name="de Groot N.N."/>
        </authorList>
    </citation>
    <scope>NUCLEOTIDE SEQUENCE [LARGE SCALE GENOMIC DNA]</scope>
    <source>
        <strain evidence="5 6">S5-249</strain>
    </source>
</reference>
<dbReference type="AlphaFoldDB" id="A0A1I6L5U8"/>
<feature type="transmembrane region" description="Helical" evidence="3">
    <location>
        <begin position="239"/>
        <end position="260"/>
    </location>
</feature>